<dbReference type="EMBL" id="FNID01000056">
    <property type="protein sequence ID" value="SDO11067.1"/>
    <property type="molecule type" value="Genomic_DNA"/>
</dbReference>
<dbReference type="STRING" id="258515.SAMN05192585_1569"/>
<keyword evidence="3" id="KW-1185">Reference proteome</keyword>
<dbReference type="AlphaFoldDB" id="A0A1H0GW05"/>
<proteinExistence type="predicted"/>
<evidence type="ECO:0000313" key="2">
    <source>
        <dbReference type="EMBL" id="SDO11067.1"/>
    </source>
</evidence>
<dbReference type="Gene3D" id="1.10.10.10">
    <property type="entry name" value="Winged helix-like DNA-binding domain superfamily/Winged helix DNA-binding domain"/>
    <property type="match status" value="1"/>
</dbReference>
<reference evidence="2 3" key="1">
    <citation type="submission" date="2016-10" db="EMBL/GenBank/DDBJ databases">
        <authorList>
            <person name="de Groot N.N."/>
        </authorList>
    </citation>
    <scope>NUCLEOTIDE SEQUENCE [LARGE SCALE GENOMIC DNA]</scope>
    <source>
        <strain evidence="2 3">CGMCC 1.5012</strain>
    </source>
</reference>
<dbReference type="InterPro" id="IPR005149">
    <property type="entry name" value="Tscrpt_reg_PadR_N"/>
</dbReference>
<evidence type="ECO:0000259" key="1">
    <source>
        <dbReference type="Pfam" id="PF03551"/>
    </source>
</evidence>
<dbReference type="SUPFAM" id="SSF46785">
    <property type="entry name" value="Winged helix' DNA-binding domain"/>
    <property type="match status" value="1"/>
</dbReference>
<feature type="domain" description="Transcription regulator PadR N-terminal" evidence="1">
    <location>
        <begin position="58"/>
        <end position="122"/>
    </location>
</feature>
<protein>
    <submittedName>
        <fullName evidence="2">Transcriptional regulator PadR-like family protein</fullName>
    </submittedName>
</protein>
<sequence length="144" mass="15948">MKGSFFCVDNYIGLRYNNITDSDISDGDLAVEVFILPESSERGALTEAVFYILLSLYTPMHGYGIMQNVSRLSGGRVNLGAGTLYGALNTLLEKSWIHALQTDKDSRKKEYVITPLGQTAAQAEMERLKELLENARQIIGGQLQ</sequence>
<gene>
    <name evidence="2" type="ORF">SAMN05192585_1569</name>
</gene>
<dbReference type="Proteomes" id="UP000199182">
    <property type="component" value="Unassembled WGS sequence"/>
</dbReference>
<dbReference type="PANTHER" id="PTHR33169">
    <property type="entry name" value="PADR-FAMILY TRANSCRIPTIONAL REGULATOR"/>
    <property type="match status" value="1"/>
</dbReference>
<dbReference type="InterPro" id="IPR052509">
    <property type="entry name" value="Metal_resp_DNA-bind_regulator"/>
</dbReference>
<evidence type="ECO:0000313" key="3">
    <source>
        <dbReference type="Proteomes" id="UP000199182"/>
    </source>
</evidence>
<accession>A0A1H0GW05</accession>
<name>A0A1H0GW05_9FIRM</name>
<organism evidence="2 3">
    <name type="scientific">Acetanaerobacterium elongatum</name>
    <dbReference type="NCBI Taxonomy" id="258515"/>
    <lineage>
        <taxon>Bacteria</taxon>
        <taxon>Bacillati</taxon>
        <taxon>Bacillota</taxon>
        <taxon>Clostridia</taxon>
        <taxon>Eubacteriales</taxon>
        <taxon>Oscillospiraceae</taxon>
        <taxon>Acetanaerobacterium</taxon>
    </lineage>
</organism>
<dbReference type="PANTHER" id="PTHR33169:SF13">
    <property type="entry name" value="PADR-FAMILY TRANSCRIPTIONAL REGULATOR"/>
    <property type="match status" value="1"/>
</dbReference>
<dbReference type="InterPro" id="IPR036390">
    <property type="entry name" value="WH_DNA-bd_sf"/>
</dbReference>
<dbReference type="Pfam" id="PF03551">
    <property type="entry name" value="PadR"/>
    <property type="match status" value="1"/>
</dbReference>
<dbReference type="InterPro" id="IPR036388">
    <property type="entry name" value="WH-like_DNA-bd_sf"/>
</dbReference>